<feature type="domain" description="S1-like" evidence="7">
    <location>
        <begin position="49"/>
        <end position="126"/>
    </location>
</feature>
<organism evidence="8">
    <name type="scientific">Oceaniferula spumae</name>
    <dbReference type="NCBI Taxonomy" id="2979115"/>
    <lineage>
        <taxon>Bacteria</taxon>
        <taxon>Pseudomonadati</taxon>
        <taxon>Verrucomicrobiota</taxon>
        <taxon>Verrucomicrobiia</taxon>
        <taxon>Verrucomicrobiales</taxon>
        <taxon>Verrucomicrobiaceae</taxon>
        <taxon>Oceaniferula</taxon>
    </lineage>
</organism>
<keyword evidence="4" id="KW-0694">RNA-binding</keyword>
<evidence type="ECO:0000256" key="1">
    <source>
        <dbReference type="ARBA" id="ARBA00010939"/>
    </source>
</evidence>
<protein>
    <recommendedName>
        <fullName evidence="4 5">Translation initiation factor IF-1</fullName>
    </recommendedName>
</protein>
<dbReference type="PANTHER" id="PTHR33370">
    <property type="entry name" value="TRANSLATION INITIATION FACTOR IF-1, CHLOROPLASTIC"/>
    <property type="match status" value="1"/>
</dbReference>
<dbReference type="Gene3D" id="2.40.50.140">
    <property type="entry name" value="Nucleic acid-binding proteins"/>
    <property type="match status" value="1"/>
</dbReference>
<dbReference type="Pfam" id="PF01176">
    <property type="entry name" value="eIF-1a"/>
    <property type="match status" value="1"/>
</dbReference>
<proteinExistence type="inferred from homology"/>
<keyword evidence="2 4" id="KW-0396">Initiation factor</keyword>
<evidence type="ECO:0000256" key="4">
    <source>
        <dbReference type="HAMAP-Rule" id="MF_00075"/>
    </source>
</evidence>
<dbReference type="InterPro" id="IPR012340">
    <property type="entry name" value="NA-bd_OB-fold"/>
</dbReference>
<dbReference type="FunFam" id="2.40.50.140:FF:000002">
    <property type="entry name" value="Translation initiation factor IF-1"/>
    <property type="match status" value="1"/>
</dbReference>
<feature type="region of interest" description="Disordered" evidence="6">
    <location>
        <begin position="21"/>
        <end position="60"/>
    </location>
</feature>
<keyword evidence="4" id="KW-0963">Cytoplasm</keyword>
<dbReference type="InterPro" id="IPR006196">
    <property type="entry name" value="RNA-binding_domain_S1_IF1"/>
</dbReference>
<dbReference type="PANTHER" id="PTHR33370:SF1">
    <property type="entry name" value="TRANSLATION INITIATION FACTOR IF-1, CHLOROPLASTIC"/>
    <property type="match status" value="1"/>
</dbReference>
<sequence length="126" mass="13966">MYDDVSAAAIILTAVDFEQTKEHTIAGRPKRPGGGGGGRRRNRHNYGPRKRKDDDREDKAVEVEGTISSVLAGTMFKVALPSGHEVLAHISGKMRKRFIRLVVGDKVKMEMSPYDTTKARIVFRVG</sequence>
<dbReference type="InterPro" id="IPR004368">
    <property type="entry name" value="TIF_IF1"/>
</dbReference>
<evidence type="ECO:0000256" key="3">
    <source>
        <dbReference type="ARBA" id="ARBA00022917"/>
    </source>
</evidence>
<reference evidence="8" key="1">
    <citation type="submission" date="2024-07" db="EMBL/GenBank/DDBJ databases">
        <title>Complete genome sequence of Verrucomicrobiaceae bacterium NT6N.</title>
        <authorList>
            <person name="Huang C."/>
            <person name="Takami H."/>
            <person name="Hamasaki K."/>
        </authorList>
    </citation>
    <scope>NUCLEOTIDE SEQUENCE</scope>
    <source>
        <strain evidence="8">NT6N</strain>
    </source>
</reference>
<dbReference type="CDD" id="cd04451">
    <property type="entry name" value="S1_IF1"/>
    <property type="match status" value="1"/>
</dbReference>
<comment type="subunit">
    <text evidence="4">Component of the 30S ribosomal translation pre-initiation complex which assembles on the 30S ribosome in the order IF-2 and IF-3, IF-1 and N-formylmethionyl-tRNA(fMet); mRNA recruitment can occur at any time during PIC assembly.</text>
</comment>
<comment type="function">
    <text evidence="4">One of the essential components for the initiation of protein synthesis. Stabilizes the binding of IF-2 and IF-3 on the 30S subunit to which N-formylmethionyl-tRNA(fMet) subsequently binds. Helps modulate mRNA selection, yielding the 30S pre-initiation complex (PIC). Upon addition of the 50S ribosomal subunit IF-1, IF-2 and IF-3 are released leaving the mature 70S translation initiation complex.</text>
</comment>
<evidence type="ECO:0000256" key="5">
    <source>
        <dbReference type="NCBIfam" id="TIGR00008"/>
    </source>
</evidence>
<name>A0AAT9FRU1_9BACT</name>
<dbReference type="SUPFAM" id="SSF50249">
    <property type="entry name" value="Nucleic acid-binding proteins"/>
    <property type="match status" value="1"/>
</dbReference>
<evidence type="ECO:0000313" key="8">
    <source>
        <dbReference type="EMBL" id="BDS08653.1"/>
    </source>
</evidence>
<dbReference type="GO" id="GO:0043022">
    <property type="term" value="F:ribosome binding"/>
    <property type="evidence" value="ECO:0007669"/>
    <property type="project" value="UniProtKB-UniRule"/>
</dbReference>
<evidence type="ECO:0000259" key="7">
    <source>
        <dbReference type="PROSITE" id="PS50832"/>
    </source>
</evidence>
<dbReference type="PROSITE" id="PS50832">
    <property type="entry name" value="S1_IF1_TYPE"/>
    <property type="match status" value="1"/>
</dbReference>
<keyword evidence="3 4" id="KW-0648">Protein biosynthesis</keyword>
<evidence type="ECO:0000256" key="6">
    <source>
        <dbReference type="SAM" id="MobiDB-lite"/>
    </source>
</evidence>
<dbReference type="EMBL" id="AP026866">
    <property type="protein sequence ID" value="BDS08653.1"/>
    <property type="molecule type" value="Genomic_DNA"/>
</dbReference>
<dbReference type="HAMAP" id="MF_00075">
    <property type="entry name" value="IF_1"/>
    <property type="match status" value="1"/>
</dbReference>
<dbReference type="GO" id="GO:0003743">
    <property type="term" value="F:translation initiation factor activity"/>
    <property type="evidence" value="ECO:0007669"/>
    <property type="project" value="UniProtKB-UniRule"/>
</dbReference>
<comment type="subcellular location">
    <subcellularLocation>
        <location evidence="4">Cytoplasm</location>
    </subcellularLocation>
</comment>
<evidence type="ECO:0000256" key="2">
    <source>
        <dbReference type="ARBA" id="ARBA00022540"/>
    </source>
</evidence>
<accession>A0AAT9FRU1</accession>
<gene>
    <name evidence="4" type="primary">infA</name>
    <name evidence="8" type="ORF">NT6N_36930</name>
</gene>
<dbReference type="NCBIfam" id="TIGR00008">
    <property type="entry name" value="infA"/>
    <property type="match status" value="1"/>
</dbReference>
<feature type="compositionally biased region" description="Basic and acidic residues" evidence="6">
    <location>
        <begin position="51"/>
        <end position="60"/>
    </location>
</feature>
<dbReference type="GO" id="GO:0005829">
    <property type="term" value="C:cytosol"/>
    <property type="evidence" value="ECO:0007669"/>
    <property type="project" value="TreeGrafter"/>
</dbReference>
<feature type="compositionally biased region" description="Basic residues" evidence="6">
    <location>
        <begin position="38"/>
        <end position="50"/>
    </location>
</feature>
<dbReference type="AlphaFoldDB" id="A0AAT9FRU1"/>
<dbReference type="KEGG" id="osu:NT6N_36930"/>
<keyword evidence="4" id="KW-0699">rRNA-binding</keyword>
<dbReference type="GO" id="GO:0019843">
    <property type="term" value="F:rRNA binding"/>
    <property type="evidence" value="ECO:0007669"/>
    <property type="project" value="UniProtKB-UniRule"/>
</dbReference>
<comment type="similarity">
    <text evidence="1 4">Belongs to the IF-1 family.</text>
</comment>